<dbReference type="InterPro" id="IPR023405">
    <property type="entry name" value="Topo_IA_core_domain"/>
</dbReference>
<dbReference type="SMART" id="SM00436">
    <property type="entry name" value="TOP1Bc"/>
    <property type="match status" value="1"/>
</dbReference>
<evidence type="ECO:0000256" key="2">
    <source>
        <dbReference type="ARBA" id="ARBA00009446"/>
    </source>
</evidence>
<evidence type="ECO:0000256" key="6">
    <source>
        <dbReference type="ARBA" id="ARBA00022842"/>
    </source>
</evidence>
<dbReference type="SUPFAM" id="SSF56712">
    <property type="entry name" value="Prokaryotic type I DNA topoisomerase"/>
    <property type="match status" value="1"/>
</dbReference>
<dbReference type="HAMAP" id="MF_00952">
    <property type="entry name" value="Topoisom_1_prok"/>
    <property type="match status" value="1"/>
</dbReference>
<gene>
    <name evidence="10 14" type="primary">topA</name>
    <name evidence="14" type="ORF">KSB_34200</name>
</gene>
<feature type="region of interest" description="Disordered" evidence="11">
    <location>
        <begin position="710"/>
        <end position="820"/>
    </location>
</feature>
<evidence type="ECO:0000256" key="5">
    <source>
        <dbReference type="ARBA" id="ARBA00022833"/>
    </source>
</evidence>
<evidence type="ECO:0000313" key="14">
    <source>
        <dbReference type="EMBL" id="GHO54945.1"/>
    </source>
</evidence>
<feature type="site" description="Interaction with DNA" evidence="10">
    <location>
        <position position="138"/>
    </location>
</feature>
<dbReference type="SUPFAM" id="SSF57783">
    <property type="entry name" value="Zinc beta-ribbon"/>
    <property type="match status" value="1"/>
</dbReference>
<evidence type="ECO:0000256" key="1">
    <source>
        <dbReference type="ARBA" id="ARBA00000213"/>
    </source>
</evidence>
<evidence type="ECO:0000313" key="15">
    <source>
        <dbReference type="Proteomes" id="UP000654345"/>
    </source>
</evidence>
<feature type="compositionally biased region" description="Basic residues" evidence="11">
    <location>
        <begin position="782"/>
        <end position="793"/>
    </location>
</feature>
<dbReference type="InterPro" id="IPR003601">
    <property type="entry name" value="Topo_IA_2"/>
</dbReference>
<feature type="site" description="Interaction with DNA" evidence="10">
    <location>
        <position position="141"/>
    </location>
</feature>
<keyword evidence="7 10" id="KW-0799">Topoisomerase</keyword>
<dbReference type="SMART" id="SM00493">
    <property type="entry name" value="TOPRIM"/>
    <property type="match status" value="1"/>
</dbReference>
<feature type="compositionally biased region" description="Low complexity" evidence="11">
    <location>
        <begin position="759"/>
        <end position="781"/>
    </location>
</feature>
<protein>
    <recommendedName>
        <fullName evidence="10">DNA topoisomerase 1</fullName>
        <ecNumber evidence="10">5.6.2.1</ecNumber>
    </recommendedName>
    <alternativeName>
        <fullName evidence="10">DNA topoisomerase I</fullName>
    </alternativeName>
</protein>
<feature type="domain" description="Toprim" evidence="12">
    <location>
        <begin position="3"/>
        <end position="113"/>
    </location>
</feature>
<dbReference type="PROSITE" id="PS52039">
    <property type="entry name" value="TOPO_IA_2"/>
    <property type="match status" value="1"/>
</dbReference>
<dbReference type="Pfam" id="PF01396">
    <property type="entry name" value="Zn_ribbon_Top1"/>
    <property type="match status" value="2"/>
</dbReference>
<dbReference type="PRINTS" id="PR00417">
    <property type="entry name" value="PRTPISMRASEI"/>
</dbReference>
<evidence type="ECO:0000256" key="8">
    <source>
        <dbReference type="ARBA" id="ARBA00023125"/>
    </source>
</evidence>
<feature type="active site" description="O-(5'-phospho-DNA)-tyrosine intermediate" evidence="10">
    <location>
        <position position="327"/>
    </location>
</feature>
<dbReference type="CDD" id="cd00186">
    <property type="entry name" value="TOP1Ac"/>
    <property type="match status" value="1"/>
</dbReference>
<evidence type="ECO:0000259" key="13">
    <source>
        <dbReference type="PROSITE" id="PS52039"/>
    </source>
</evidence>
<dbReference type="InterPro" id="IPR000380">
    <property type="entry name" value="Topo_IA"/>
</dbReference>
<dbReference type="Gene3D" id="3.40.50.140">
    <property type="match status" value="1"/>
</dbReference>
<dbReference type="InterPro" id="IPR013498">
    <property type="entry name" value="Topo_IA_Znf"/>
</dbReference>
<comment type="catalytic activity">
    <reaction evidence="1 10">
        <text>ATP-independent breakage of single-stranded DNA, followed by passage and rejoining.</text>
        <dbReference type="EC" id="5.6.2.1"/>
    </reaction>
</comment>
<keyword evidence="3" id="KW-0479">Metal-binding</keyword>
<accession>A0ABQ3UQH2</accession>
<proteinExistence type="inferred from homology"/>
<feature type="site" description="Interaction with DNA" evidence="10">
    <location>
        <position position="512"/>
    </location>
</feature>
<dbReference type="InterPro" id="IPR013497">
    <property type="entry name" value="Topo_IA_cen"/>
</dbReference>
<keyword evidence="9 10" id="KW-0413">Isomerase</keyword>
<dbReference type="NCBIfam" id="TIGR01051">
    <property type="entry name" value="topA_bact"/>
    <property type="match status" value="1"/>
</dbReference>
<dbReference type="CDD" id="cd03363">
    <property type="entry name" value="TOPRIM_TopoIA_TopoI"/>
    <property type="match status" value="1"/>
</dbReference>
<dbReference type="Pfam" id="PF01751">
    <property type="entry name" value="Toprim"/>
    <property type="match status" value="1"/>
</dbReference>
<name>A0ABQ3UQH2_9CHLR</name>
<feature type="site" description="Interaction with DNA" evidence="10">
    <location>
        <position position="329"/>
    </location>
</feature>
<evidence type="ECO:0000256" key="10">
    <source>
        <dbReference type="HAMAP-Rule" id="MF_00952"/>
    </source>
</evidence>
<sequence length="820" mass="92009">MAKKLVIVESPAKAKTIEKFLGRDFEVRASMGHIVDLPKKGLGVNTRKDFTPKYEVIEKKDRLIDELKAASKRADEVFLAPDPDREGEFIAWSLQNVLGLKNPHRAVFHEITKRAVQEAIKQPRRINEDLFNAQQARRVLDRLVGYKISPLLWRRVQSGTSAGRVQSVALRLICDREAEIQAFVPDEYWSIIATLSKQQRPERFEASLIARLSDLEALNASESSTEGEESPAAASGSKAGKKGRIKVSSKEEADTILSDLKGATYSVLKYEEREQRRQPPFPYTTSTMQQDASSRLYFKPKRTMSLAQQLYEGIELGERGHQGLITYMRTDSTRISDEAQKMVKGFISQEYGQEYVGGGRTSKAKATTQDAHEAIRPTDVSLTPKSVKSYLSPEQYKLYTLIWNRFVASFMAPAIFDTVRADIGARQYVFRATGSNLKFPGFYAVWPREEDEKLLPTMKVGEDLDFHGLKPEQHFTQPPPRFTEASLIKELEEQGIGRPSTYVPIISTLQDRGYAEQEQRRFMPTWLGVTVNEVMNKHFPDIVDTNFTADMERKLDDVEEGRRSWIEFLRNFYGDFKVTMEKAEAEMDRVQAPVEEMDELCPDCGRHLVIRNGRFGRFISCSGFPECRYRRSFVNKTGALCPQCGGDLVERKTKQRKRLFYGCNNYPTCNFAIWEKPAPNPCPNCGGLMVIPKVGQDPVCYNEVILPQRKTEEQPTPDGSAAKKTTATRSKKSAASAASTEDEAQASANGKTATRKKTSATTTRKATSTSKKTSTTASVKKAPAKKATTRKTAAKSTTAKSTTTKRATAASKKTATLPTE</sequence>
<feature type="site" description="Interaction with DNA" evidence="10">
    <location>
        <position position="146"/>
    </location>
</feature>
<dbReference type="InterPro" id="IPR023406">
    <property type="entry name" value="Topo_IA_AS"/>
</dbReference>
<dbReference type="Pfam" id="PF01131">
    <property type="entry name" value="Topoisom_bac"/>
    <property type="match status" value="1"/>
</dbReference>
<feature type="domain" description="Topo IA-type catalytic" evidence="13">
    <location>
        <begin position="127"/>
        <end position="580"/>
    </location>
</feature>
<keyword evidence="5" id="KW-0862">Zinc</keyword>
<evidence type="ECO:0000256" key="3">
    <source>
        <dbReference type="ARBA" id="ARBA00022723"/>
    </source>
</evidence>
<dbReference type="SMART" id="SM00437">
    <property type="entry name" value="TOP1Ac"/>
    <property type="match status" value="1"/>
</dbReference>
<dbReference type="InterPro" id="IPR013826">
    <property type="entry name" value="Topo_IA_cen_sub3"/>
</dbReference>
<evidence type="ECO:0000256" key="4">
    <source>
        <dbReference type="ARBA" id="ARBA00022771"/>
    </source>
</evidence>
<comment type="function">
    <text evidence="10">Releases the supercoiling and torsional tension of DNA, which is introduced during the DNA replication and transcription, by transiently cleaving and rejoining one strand of the DNA duplex. Introduces a single-strand break via transesterification at a target site in duplex DNA. The scissile phosphodiester is attacked by the catalytic tyrosine of the enzyme, resulting in the formation of a DNA-(5'-phosphotyrosyl)-enzyme intermediate and the expulsion of a 3'-OH DNA strand. The free DNA strand then undergoes passage around the unbroken strand, thus removing DNA supercoils. Finally, in the religation step, the DNA 3'-OH attacks the covalent intermediate to expel the active-site tyrosine and restore the DNA phosphodiester backbone.</text>
</comment>
<dbReference type="InterPro" id="IPR028612">
    <property type="entry name" value="Topoisom_1_IA"/>
</dbReference>
<feature type="region of interest" description="Disordered" evidence="11">
    <location>
        <begin position="220"/>
        <end position="248"/>
    </location>
</feature>
<comment type="similarity">
    <text evidence="2 10">Belongs to the type IA topoisomerase family.</text>
</comment>
<evidence type="ECO:0000256" key="7">
    <source>
        <dbReference type="ARBA" id="ARBA00023029"/>
    </source>
</evidence>
<dbReference type="Proteomes" id="UP000654345">
    <property type="component" value="Unassembled WGS sequence"/>
</dbReference>
<comment type="subunit">
    <text evidence="10">Monomer.</text>
</comment>
<dbReference type="PANTHER" id="PTHR42785">
    <property type="entry name" value="DNA TOPOISOMERASE, TYPE IA, CORE"/>
    <property type="match status" value="1"/>
</dbReference>
<comment type="caution">
    <text evidence="14">The sequence shown here is derived from an EMBL/GenBank/DDBJ whole genome shotgun (WGS) entry which is preliminary data.</text>
</comment>
<dbReference type="InterPro" id="IPR005733">
    <property type="entry name" value="TopoI_bac-type"/>
</dbReference>
<reference evidence="14 15" key="1">
    <citation type="journal article" date="2021" name="Int. J. Syst. Evol. Microbiol.">
        <title>Reticulibacter mediterranei gen. nov., sp. nov., within the new family Reticulibacteraceae fam. nov., and Ktedonospora formicarum gen. nov., sp. nov., Ktedonobacter robiniae sp. nov., Dictyobacter formicarum sp. nov. and Dictyobacter arantiisoli sp. nov., belonging to the class Ktedonobacteria.</title>
        <authorList>
            <person name="Yabe S."/>
            <person name="Zheng Y."/>
            <person name="Wang C.M."/>
            <person name="Sakai Y."/>
            <person name="Abe K."/>
            <person name="Yokota A."/>
            <person name="Donadio S."/>
            <person name="Cavaletti L."/>
            <person name="Monciardini P."/>
        </authorList>
    </citation>
    <scope>NUCLEOTIDE SEQUENCE [LARGE SCALE GENOMIC DNA]</scope>
    <source>
        <strain evidence="14 15">SOSP1-30</strain>
    </source>
</reference>
<dbReference type="EMBL" id="BNJG01000001">
    <property type="protein sequence ID" value="GHO54945.1"/>
    <property type="molecule type" value="Genomic_DNA"/>
</dbReference>
<dbReference type="PANTHER" id="PTHR42785:SF1">
    <property type="entry name" value="DNA TOPOISOMERASE"/>
    <property type="match status" value="1"/>
</dbReference>
<dbReference type="PROSITE" id="PS00396">
    <property type="entry name" value="TOPO_IA_1"/>
    <property type="match status" value="1"/>
</dbReference>
<feature type="compositionally biased region" description="Low complexity" evidence="11">
    <location>
        <begin position="794"/>
        <end position="820"/>
    </location>
</feature>
<dbReference type="Gene3D" id="1.10.290.10">
    <property type="entry name" value="Topoisomerase I, domain 4"/>
    <property type="match status" value="1"/>
</dbReference>
<keyword evidence="6" id="KW-0460">Magnesium</keyword>
<feature type="compositionally biased region" description="Low complexity" evidence="11">
    <location>
        <begin position="720"/>
        <end position="752"/>
    </location>
</feature>
<evidence type="ECO:0000259" key="12">
    <source>
        <dbReference type="PROSITE" id="PS50880"/>
    </source>
</evidence>
<keyword evidence="15" id="KW-1185">Reference proteome</keyword>
<dbReference type="InterPro" id="IPR003602">
    <property type="entry name" value="Topo_IA_DNA-bd_dom"/>
</dbReference>
<dbReference type="EC" id="5.6.2.1" evidence="10"/>
<dbReference type="PROSITE" id="PS50880">
    <property type="entry name" value="TOPRIM"/>
    <property type="match status" value="1"/>
</dbReference>
<dbReference type="InterPro" id="IPR013824">
    <property type="entry name" value="Topo_IA_cen_sub1"/>
</dbReference>
<evidence type="ECO:0000256" key="9">
    <source>
        <dbReference type="ARBA" id="ARBA00023235"/>
    </source>
</evidence>
<dbReference type="Gene3D" id="3.30.65.10">
    <property type="entry name" value="Bacterial Topoisomerase I, domain 1"/>
    <property type="match status" value="2"/>
</dbReference>
<keyword evidence="4" id="KW-0863">Zinc-finger</keyword>
<dbReference type="InterPro" id="IPR013825">
    <property type="entry name" value="Topo_IA_cen_sub2"/>
</dbReference>
<keyword evidence="8 10" id="KW-0238">DNA-binding</keyword>
<dbReference type="Gene3D" id="2.70.20.10">
    <property type="entry name" value="Topoisomerase I, domain 3"/>
    <property type="match status" value="1"/>
</dbReference>
<dbReference type="Gene3D" id="1.10.460.10">
    <property type="entry name" value="Topoisomerase I, domain 2"/>
    <property type="match status" value="1"/>
</dbReference>
<evidence type="ECO:0000256" key="11">
    <source>
        <dbReference type="SAM" id="MobiDB-lite"/>
    </source>
</evidence>
<feature type="compositionally biased region" description="Low complexity" evidence="11">
    <location>
        <begin position="220"/>
        <end position="238"/>
    </location>
</feature>
<feature type="site" description="Interaction with DNA" evidence="10">
    <location>
        <position position="153"/>
    </location>
</feature>
<organism evidence="14 15">
    <name type="scientific">Ktedonobacter robiniae</name>
    <dbReference type="NCBI Taxonomy" id="2778365"/>
    <lineage>
        <taxon>Bacteria</taxon>
        <taxon>Bacillati</taxon>
        <taxon>Chloroflexota</taxon>
        <taxon>Ktedonobacteria</taxon>
        <taxon>Ktedonobacterales</taxon>
        <taxon>Ktedonobacteraceae</taxon>
        <taxon>Ktedonobacter</taxon>
    </lineage>
</organism>
<dbReference type="InterPro" id="IPR006171">
    <property type="entry name" value="TOPRIM_dom"/>
</dbReference>
<feature type="region of interest" description="Interaction with DNA" evidence="10">
    <location>
        <begin position="161"/>
        <end position="166"/>
    </location>
</feature>
<feature type="site" description="Interaction with DNA" evidence="10">
    <location>
        <position position="33"/>
    </location>
</feature>
<dbReference type="RefSeq" id="WP_201371601.1">
    <property type="nucleotide sequence ID" value="NZ_BNJG01000001.1"/>
</dbReference>
<feature type="site" description="Interaction with DNA" evidence="10">
    <location>
        <position position="137"/>
    </location>
</feature>
<dbReference type="InterPro" id="IPR034149">
    <property type="entry name" value="TOPRIM_TopoI"/>
</dbReference>